<dbReference type="Proteomes" id="UP001381693">
    <property type="component" value="Unassembled WGS sequence"/>
</dbReference>
<sequence>YVTGDLPPHDVWAQDQDSNLESINVTMQLLRQYFPNTPVINAVGNHAPAPVN</sequence>
<dbReference type="GO" id="GO:0005615">
    <property type="term" value="C:extracellular space"/>
    <property type="evidence" value="ECO:0007669"/>
    <property type="project" value="TreeGrafter"/>
</dbReference>
<organism evidence="3 4">
    <name type="scientific">Halocaridina rubra</name>
    <name type="common">Hawaiian red shrimp</name>
    <dbReference type="NCBI Taxonomy" id="373956"/>
    <lineage>
        <taxon>Eukaryota</taxon>
        <taxon>Metazoa</taxon>
        <taxon>Ecdysozoa</taxon>
        <taxon>Arthropoda</taxon>
        <taxon>Crustacea</taxon>
        <taxon>Multicrustacea</taxon>
        <taxon>Malacostraca</taxon>
        <taxon>Eumalacostraca</taxon>
        <taxon>Eucarida</taxon>
        <taxon>Decapoda</taxon>
        <taxon>Pleocyemata</taxon>
        <taxon>Caridea</taxon>
        <taxon>Atyoidea</taxon>
        <taxon>Atyidae</taxon>
        <taxon>Halocaridina</taxon>
    </lineage>
</organism>
<dbReference type="GO" id="GO:0005764">
    <property type="term" value="C:lysosome"/>
    <property type="evidence" value="ECO:0007669"/>
    <property type="project" value="TreeGrafter"/>
</dbReference>
<dbReference type="EMBL" id="JAXCGZ010011323">
    <property type="protein sequence ID" value="KAK7075332.1"/>
    <property type="molecule type" value="Genomic_DNA"/>
</dbReference>
<keyword evidence="2" id="KW-0325">Glycoprotein</keyword>
<dbReference type="GO" id="GO:0016020">
    <property type="term" value="C:membrane"/>
    <property type="evidence" value="ECO:0007669"/>
    <property type="project" value="GOC"/>
</dbReference>
<reference evidence="3 4" key="1">
    <citation type="submission" date="2023-11" db="EMBL/GenBank/DDBJ databases">
        <title>Halocaridina rubra genome assembly.</title>
        <authorList>
            <person name="Smith C."/>
        </authorList>
    </citation>
    <scope>NUCLEOTIDE SEQUENCE [LARGE SCALE GENOMIC DNA]</scope>
    <source>
        <strain evidence="3">EP-1</strain>
        <tissue evidence="3">Whole</tissue>
    </source>
</reference>
<evidence type="ECO:0000256" key="1">
    <source>
        <dbReference type="ARBA" id="ARBA00022801"/>
    </source>
</evidence>
<comment type="caution">
    <text evidence="3">The sequence shown here is derived from an EMBL/GenBank/DDBJ whole genome shotgun (WGS) entry which is preliminary data.</text>
</comment>
<keyword evidence="1" id="KW-0378">Hydrolase</keyword>
<keyword evidence="4" id="KW-1185">Reference proteome</keyword>
<dbReference type="GO" id="GO:0061750">
    <property type="term" value="F:acid sphingomyelin phosphodiesterase activity"/>
    <property type="evidence" value="ECO:0007669"/>
    <property type="project" value="TreeGrafter"/>
</dbReference>
<name>A0AAN8X2H8_HALRR</name>
<evidence type="ECO:0000313" key="3">
    <source>
        <dbReference type="EMBL" id="KAK7075332.1"/>
    </source>
</evidence>
<gene>
    <name evidence="3" type="ORF">SK128_000758</name>
</gene>
<dbReference type="PANTHER" id="PTHR10340:SF34">
    <property type="entry name" value="SPHINGOMYELIN PHOSPHODIESTERASE"/>
    <property type="match status" value="1"/>
</dbReference>
<evidence type="ECO:0000256" key="2">
    <source>
        <dbReference type="ARBA" id="ARBA00023180"/>
    </source>
</evidence>
<feature type="non-terminal residue" evidence="3">
    <location>
        <position position="52"/>
    </location>
</feature>
<accession>A0AAN8X2H8</accession>
<feature type="non-terminal residue" evidence="3">
    <location>
        <position position="1"/>
    </location>
</feature>
<dbReference type="AlphaFoldDB" id="A0AAN8X2H8"/>
<dbReference type="PANTHER" id="PTHR10340">
    <property type="entry name" value="SPHINGOMYELIN PHOSPHODIESTERASE"/>
    <property type="match status" value="1"/>
</dbReference>
<dbReference type="GO" id="GO:0006685">
    <property type="term" value="P:sphingomyelin catabolic process"/>
    <property type="evidence" value="ECO:0007669"/>
    <property type="project" value="TreeGrafter"/>
</dbReference>
<protein>
    <submittedName>
        <fullName evidence="3">Uncharacterized protein</fullName>
    </submittedName>
</protein>
<proteinExistence type="predicted"/>
<dbReference type="GO" id="GO:0046513">
    <property type="term" value="P:ceramide biosynthetic process"/>
    <property type="evidence" value="ECO:0007669"/>
    <property type="project" value="TreeGrafter"/>
</dbReference>
<evidence type="ECO:0000313" key="4">
    <source>
        <dbReference type="Proteomes" id="UP001381693"/>
    </source>
</evidence>